<protein>
    <submittedName>
        <fullName evidence="3">Uncharacterized protein</fullName>
    </submittedName>
</protein>
<evidence type="ECO:0000256" key="2">
    <source>
        <dbReference type="SAM" id="Phobius"/>
    </source>
</evidence>
<feature type="compositionally biased region" description="Pro residues" evidence="1">
    <location>
        <begin position="284"/>
        <end position="299"/>
    </location>
</feature>
<proteinExistence type="predicted"/>
<dbReference type="GeneID" id="87806823"/>
<reference evidence="3" key="1">
    <citation type="submission" date="2023-10" db="EMBL/GenBank/DDBJ databases">
        <authorList>
            <person name="Noh H."/>
        </authorList>
    </citation>
    <scope>NUCLEOTIDE SEQUENCE</scope>
    <source>
        <strain evidence="3">DUCC4014</strain>
    </source>
</reference>
<feature type="transmembrane region" description="Helical" evidence="2">
    <location>
        <begin position="192"/>
        <end position="214"/>
    </location>
</feature>
<sequence length="299" mass="32636">MGRGDIDVQSVFAITVLIFSVIALGTTGHTSRAAYNRDVWRSGPPPLVTRTYTRSGYRTSYGASYTTSSWIGTTAYTTTVTDSNWYRRQVAQENSTVVATPTPTTTASMVASTATPGPTTTITLPSGPATALHSSSSSAYHGGGTRVKYSEATVGAIVNIPWLALLAVYLIAFLLVRHRRPDSWFVSVTADLWFLGFFWLAGISCGIITPWWIWEIVAAKRYRAGLGTSLVRLVEEQQARRDGMAMGNVEEGGFRPLPEHETFKPLTVDLDTVAKDYLAREAPPKSPHPPPFPYPATRT</sequence>
<evidence type="ECO:0000313" key="4">
    <source>
        <dbReference type="Proteomes" id="UP000827549"/>
    </source>
</evidence>
<dbReference type="AlphaFoldDB" id="A0AAF1BKV4"/>
<gene>
    <name evidence="3" type="ORF">LOC62_03G003581</name>
</gene>
<keyword evidence="2" id="KW-0812">Transmembrane</keyword>
<feature type="region of interest" description="Disordered" evidence="1">
    <location>
        <begin position="279"/>
        <end position="299"/>
    </location>
</feature>
<keyword evidence="4" id="KW-1185">Reference proteome</keyword>
<feature type="transmembrane region" description="Helical" evidence="2">
    <location>
        <begin position="6"/>
        <end position="27"/>
    </location>
</feature>
<organism evidence="3 4">
    <name type="scientific">Vanrija pseudolonga</name>
    <dbReference type="NCBI Taxonomy" id="143232"/>
    <lineage>
        <taxon>Eukaryota</taxon>
        <taxon>Fungi</taxon>
        <taxon>Dikarya</taxon>
        <taxon>Basidiomycota</taxon>
        <taxon>Agaricomycotina</taxon>
        <taxon>Tremellomycetes</taxon>
        <taxon>Trichosporonales</taxon>
        <taxon>Trichosporonaceae</taxon>
        <taxon>Vanrija</taxon>
    </lineage>
</organism>
<dbReference type="Proteomes" id="UP000827549">
    <property type="component" value="Chromosome 3"/>
</dbReference>
<feature type="transmembrane region" description="Helical" evidence="2">
    <location>
        <begin position="156"/>
        <end position="176"/>
    </location>
</feature>
<keyword evidence="2" id="KW-0472">Membrane</keyword>
<evidence type="ECO:0000256" key="1">
    <source>
        <dbReference type="SAM" id="MobiDB-lite"/>
    </source>
</evidence>
<accession>A0AAF1BKV4</accession>
<evidence type="ECO:0000313" key="3">
    <source>
        <dbReference type="EMBL" id="WOO80069.1"/>
    </source>
</evidence>
<dbReference type="RefSeq" id="XP_062626101.1">
    <property type="nucleotide sequence ID" value="XM_062770117.1"/>
</dbReference>
<dbReference type="EMBL" id="CP086716">
    <property type="protein sequence ID" value="WOO80069.1"/>
    <property type="molecule type" value="Genomic_DNA"/>
</dbReference>
<keyword evidence="2" id="KW-1133">Transmembrane helix</keyword>
<name>A0AAF1BKV4_9TREE</name>